<evidence type="ECO:0000256" key="1">
    <source>
        <dbReference type="ARBA" id="ARBA00004127"/>
    </source>
</evidence>
<evidence type="ECO:0000256" key="5">
    <source>
        <dbReference type="ARBA" id="ARBA00022989"/>
    </source>
</evidence>
<dbReference type="Pfam" id="PF07690">
    <property type="entry name" value="MFS_1"/>
    <property type="match status" value="1"/>
</dbReference>
<dbReference type="PANTHER" id="PTHR23514:SF3">
    <property type="entry name" value="BYPASS OF STOP CODON PROTEIN 6"/>
    <property type="match status" value="1"/>
</dbReference>
<feature type="transmembrane region" description="Helical" evidence="7">
    <location>
        <begin position="75"/>
        <end position="96"/>
    </location>
</feature>
<organism evidence="8 9">
    <name type="scientific">Granulicella rosea</name>
    <dbReference type="NCBI Taxonomy" id="474952"/>
    <lineage>
        <taxon>Bacteria</taxon>
        <taxon>Pseudomonadati</taxon>
        <taxon>Acidobacteriota</taxon>
        <taxon>Terriglobia</taxon>
        <taxon>Terriglobales</taxon>
        <taxon>Acidobacteriaceae</taxon>
        <taxon>Granulicella</taxon>
    </lineage>
</organism>
<feature type="transmembrane region" description="Helical" evidence="7">
    <location>
        <begin position="301"/>
        <end position="323"/>
    </location>
</feature>
<proteinExistence type="inferred from homology"/>
<feature type="transmembrane region" description="Helical" evidence="7">
    <location>
        <begin position="51"/>
        <end position="68"/>
    </location>
</feature>
<dbReference type="Proteomes" id="UP000198356">
    <property type="component" value="Unassembled WGS sequence"/>
</dbReference>
<keyword evidence="9" id="KW-1185">Reference proteome</keyword>
<evidence type="ECO:0000256" key="2">
    <source>
        <dbReference type="ARBA" id="ARBA00008335"/>
    </source>
</evidence>
<evidence type="ECO:0000256" key="3">
    <source>
        <dbReference type="ARBA" id="ARBA00022448"/>
    </source>
</evidence>
<keyword evidence="5 7" id="KW-1133">Transmembrane helix</keyword>
<feature type="transmembrane region" description="Helical" evidence="7">
    <location>
        <begin position="276"/>
        <end position="295"/>
    </location>
</feature>
<dbReference type="GO" id="GO:0012505">
    <property type="term" value="C:endomembrane system"/>
    <property type="evidence" value="ECO:0007669"/>
    <property type="project" value="UniProtKB-SubCell"/>
</dbReference>
<feature type="transmembrane region" description="Helical" evidence="7">
    <location>
        <begin position="165"/>
        <end position="185"/>
    </location>
</feature>
<evidence type="ECO:0000313" key="9">
    <source>
        <dbReference type="Proteomes" id="UP000198356"/>
    </source>
</evidence>
<gene>
    <name evidence="8" type="ORF">SAMN05421770_1011164</name>
</gene>
<feature type="transmembrane region" description="Helical" evidence="7">
    <location>
        <begin position="360"/>
        <end position="380"/>
    </location>
</feature>
<feature type="transmembrane region" description="Helical" evidence="7">
    <location>
        <begin position="335"/>
        <end position="354"/>
    </location>
</feature>
<keyword evidence="6 7" id="KW-0472">Membrane</keyword>
<evidence type="ECO:0000313" key="8">
    <source>
        <dbReference type="EMBL" id="SNS48254.1"/>
    </source>
</evidence>
<dbReference type="InterPro" id="IPR036259">
    <property type="entry name" value="MFS_trans_sf"/>
</dbReference>
<accession>A0A239EWR6</accession>
<reference evidence="8 9" key="1">
    <citation type="submission" date="2017-06" db="EMBL/GenBank/DDBJ databases">
        <authorList>
            <person name="Kim H.J."/>
            <person name="Triplett B.A."/>
        </authorList>
    </citation>
    <scope>NUCLEOTIDE SEQUENCE [LARGE SCALE GENOMIC DNA]</scope>
    <source>
        <strain evidence="8 9">DSM 18704</strain>
    </source>
</reference>
<evidence type="ECO:0000256" key="4">
    <source>
        <dbReference type="ARBA" id="ARBA00022692"/>
    </source>
</evidence>
<feature type="transmembrane region" description="Helical" evidence="7">
    <location>
        <begin position="206"/>
        <end position="228"/>
    </location>
</feature>
<name>A0A239EWR6_9BACT</name>
<evidence type="ECO:0000256" key="6">
    <source>
        <dbReference type="ARBA" id="ARBA00023136"/>
    </source>
</evidence>
<dbReference type="PANTHER" id="PTHR23514">
    <property type="entry name" value="BYPASS OF STOP CODON PROTEIN 6"/>
    <property type="match status" value="1"/>
</dbReference>
<dbReference type="GO" id="GO:0016020">
    <property type="term" value="C:membrane"/>
    <property type="evidence" value="ECO:0007669"/>
    <property type="project" value="TreeGrafter"/>
</dbReference>
<dbReference type="GO" id="GO:0022857">
    <property type="term" value="F:transmembrane transporter activity"/>
    <property type="evidence" value="ECO:0007669"/>
    <property type="project" value="InterPro"/>
</dbReference>
<dbReference type="EMBL" id="FZOU01000001">
    <property type="protein sequence ID" value="SNS48254.1"/>
    <property type="molecule type" value="Genomic_DNA"/>
</dbReference>
<comment type="similarity">
    <text evidence="2">Belongs to the major facilitator superfamily.</text>
</comment>
<keyword evidence="3" id="KW-0813">Transport</keyword>
<sequence>MAAGTALDRTAPSLSLMYSGSVLTGLGTMLLGPILPLLAHRWGLTDAQGGTLLLAQFCGAFVGGVTVTPKLRRDLLLGFAAAGFGLLGFALAPGLWPACAAIAIGGAGIGRTITVTNVIAGRRFAASRGNALMRLNFVWSFGAMLSPILAALLTPRFALEFLLEVFAFLFLFCALAQALQTRGLASESVVSSTSERVKTEGMATSAFLFFCGVMVLYGGLETCLSGWLTTFALRYGQTGGGNSLALSQYTFVLLLMGLTGGRAVASFILTKMHDATLQRVGLGLAAVFTAALATAHSAGAIAVFAVLLGLSLSPVFPATFSIFIGRGPSERQAGLMIAASAIGAAALPWLMGVVSTRANSLQVALALPFAAAIGILVMSLSERRPASISSEASGV</sequence>
<dbReference type="InterPro" id="IPR051788">
    <property type="entry name" value="MFS_Transporter"/>
</dbReference>
<comment type="subcellular location">
    <subcellularLocation>
        <location evidence="1">Endomembrane system</location>
        <topology evidence="1">Multi-pass membrane protein</topology>
    </subcellularLocation>
</comment>
<feature type="transmembrane region" description="Helical" evidence="7">
    <location>
        <begin position="16"/>
        <end position="39"/>
    </location>
</feature>
<feature type="transmembrane region" description="Helical" evidence="7">
    <location>
        <begin position="248"/>
        <end position="269"/>
    </location>
</feature>
<protein>
    <submittedName>
        <fullName evidence="8">Fucose permease</fullName>
    </submittedName>
</protein>
<evidence type="ECO:0000256" key="7">
    <source>
        <dbReference type="SAM" id="Phobius"/>
    </source>
</evidence>
<keyword evidence="4 7" id="KW-0812">Transmembrane</keyword>
<dbReference type="SUPFAM" id="SSF103473">
    <property type="entry name" value="MFS general substrate transporter"/>
    <property type="match status" value="1"/>
</dbReference>
<dbReference type="InterPro" id="IPR011701">
    <property type="entry name" value="MFS"/>
</dbReference>
<dbReference type="AlphaFoldDB" id="A0A239EWR6"/>
<feature type="transmembrane region" description="Helical" evidence="7">
    <location>
        <begin position="102"/>
        <end position="120"/>
    </location>
</feature>
<feature type="transmembrane region" description="Helical" evidence="7">
    <location>
        <begin position="132"/>
        <end position="153"/>
    </location>
</feature>
<dbReference type="Gene3D" id="1.20.1250.20">
    <property type="entry name" value="MFS general substrate transporter like domains"/>
    <property type="match status" value="2"/>
</dbReference>